<sequence>MTNLLHRLTHLVPGVPAHHDQPPGHQGSSGPRHHTHADQPPGHQAGSGLHHHSHADRSPGGQARIPQSRRHHHAHTRPPRFMPGWQRRIAALLTRGR</sequence>
<evidence type="ECO:0000313" key="2">
    <source>
        <dbReference type="EMBL" id="MFD1370547.1"/>
    </source>
</evidence>
<evidence type="ECO:0000256" key="1">
    <source>
        <dbReference type="SAM" id="MobiDB-lite"/>
    </source>
</evidence>
<feature type="compositionally biased region" description="Basic residues" evidence="1">
    <location>
        <begin position="67"/>
        <end position="78"/>
    </location>
</feature>
<gene>
    <name evidence="2" type="ORF">ACFQ5G_34870</name>
</gene>
<dbReference type="Proteomes" id="UP001597183">
    <property type="component" value="Unassembled WGS sequence"/>
</dbReference>
<evidence type="ECO:0000313" key="3">
    <source>
        <dbReference type="Proteomes" id="UP001597183"/>
    </source>
</evidence>
<proteinExistence type="predicted"/>
<name>A0ABW4AK55_9ACTN</name>
<keyword evidence="3" id="KW-1185">Reference proteome</keyword>
<comment type="caution">
    <text evidence="2">The sequence shown here is derived from an EMBL/GenBank/DDBJ whole genome shotgun (WGS) entry which is preliminary data.</text>
</comment>
<feature type="region of interest" description="Disordered" evidence="1">
    <location>
        <begin position="12"/>
        <end position="86"/>
    </location>
</feature>
<dbReference type="RefSeq" id="WP_317793682.1">
    <property type="nucleotide sequence ID" value="NZ_AP028461.1"/>
</dbReference>
<accession>A0ABW4AK55</accession>
<protein>
    <submittedName>
        <fullName evidence="2">Uncharacterized protein</fullName>
    </submittedName>
</protein>
<organism evidence="2 3">
    <name type="scientific">Actinoplanes sichuanensis</name>
    <dbReference type="NCBI Taxonomy" id="512349"/>
    <lineage>
        <taxon>Bacteria</taxon>
        <taxon>Bacillati</taxon>
        <taxon>Actinomycetota</taxon>
        <taxon>Actinomycetes</taxon>
        <taxon>Micromonosporales</taxon>
        <taxon>Micromonosporaceae</taxon>
        <taxon>Actinoplanes</taxon>
    </lineage>
</organism>
<reference evidence="3" key="1">
    <citation type="journal article" date="2019" name="Int. J. Syst. Evol. Microbiol.">
        <title>The Global Catalogue of Microorganisms (GCM) 10K type strain sequencing project: providing services to taxonomists for standard genome sequencing and annotation.</title>
        <authorList>
            <consortium name="The Broad Institute Genomics Platform"/>
            <consortium name="The Broad Institute Genome Sequencing Center for Infectious Disease"/>
            <person name="Wu L."/>
            <person name="Ma J."/>
        </authorList>
    </citation>
    <scope>NUCLEOTIDE SEQUENCE [LARGE SCALE GENOMIC DNA]</scope>
    <source>
        <strain evidence="3">CCM 7526</strain>
    </source>
</reference>
<dbReference type="EMBL" id="JBHTMK010000044">
    <property type="protein sequence ID" value="MFD1370547.1"/>
    <property type="molecule type" value="Genomic_DNA"/>
</dbReference>